<proteinExistence type="predicted"/>
<dbReference type="Proteomes" id="UP000688137">
    <property type="component" value="Unassembled WGS sequence"/>
</dbReference>
<name>A0A8S1KQQ8_PARPR</name>
<gene>
    <name evidence="1" type="ORF">PPRIM_AZ9-3.1.T0230238</name>
</gene>
<dbReference type="EMBL" id="CAJJDM010000021">
    <property type="protein sequence ID" value="CAD8055552.1"/>
    <property type="molecule type" value="Genomic_DNA"/>
</dbReference>
<evidence type="ECO:0000313" key="2">
    <source>
        <dbReference type="Proteomes" id="UP000688137"/>
    </source>
</evidence>
<accession>A0A8S1KQQ8</accession>
<sequence length="201" mass="23953">MYCIQLIEECETEVLIKIKTELFNKLIETIQSQKAANDTIISHDFSRKIAPFFMNQFLKWSKNKNDDNLIIVTHTLQKLKDSKSSKQKRFELGDLKLIFHQRLSKNKNYQLIRKAWEDFLNSQEIINYIQNNKKIKNQTKQYLDAINLLKNELKKTCPYSNLLSKYNQNNGTEKKTTFEELTSEEDFIQEDNQYSTFNYLS</sequence>
<comment type="caution">
    <text evidence="1">The sequence shown here is derived from an EMBL/GenBank/DDBJ whole genome shotgun (WGS) entry which is preliminary data.</text>
</comment>
<dbReference type="AlphaFoldDB" id="A0A8S1KQQ8"/>
<protein>
    <submittedName>
        <fullName evidence="1">Uncharacterized protein</fullName>
    </submittedName>
</protein>
<keyword evidence="2" id="KW-1185">Reference proteome</keyword>
<organism evidence="1 2">
    <name type="scientific">Paramecium primaurelia</name>
    <dbReference type="NCBI Taxonomy" id="5886"/>
    <lineage>
        <taxon>Eukaryota</taxon>
        <taxon>Sar</taxon>
        <taxon>Alveolata</taxon>
        <taxon>Ciliophora</taxon>
        <taxon>Intramacronucleata</taxon>
        <taxon>Oligohymenophorea</taxon>
        <taxon>Peniculida</taxon>
        <taxon>Parameciidae</taxon>
        <taxon>Paramecium</taxon>
    </lineage>
</organism>
<evidence type="ECO:0000313" key="1">
    <source>
        <dbReference type="EMBL" id="CAD8055552.1"/>
    </source>
</evidence>
<reference evidence="1" key="1">
    <citation type="submission" date="2021-01" db="EMBL/GenBank/DDBJ databases">
        <authorList>
            <consortium name="Genoscope - CEA"/>
            <person name="William W."/>
        </authorList>
    </citation>
    <scope>NUCLEOTIDE SEQUENCE</scope>
</reference>